<comment type="subcellular location">
    <subcellularLocation>
        <location evidence="3">Cytoplasm</location>
    </subcellularLocation>
    <subcellularLocation>
        <location evidence="2">Mitochondrion membrane</location>
        <topology evidence="2">Single-pass membrane protein</topology>
    </subcellularLocation>
</comment>
<dbReference type="InterPro" id="IPR013083">
    <property type="entry name" value="Znf_RING/FYVE/PHD"/>
</dbReference>
<evidence type="ECO:0000256" key="13">
    <source>
        <dbReference type="ARBA" id="ARBA00022786"/>
    </source>
</evidence>
<keyword evidence="16 26" id="KW-1133">Transmembrane helix</keyword>
<dbReference type="GO" id="GO:0006915">
    <property type="term" value="P:apoptotic process"/>
    <property type="evidence" value="ECO:0007669"/>
    <property type="project" value="UniProtKB-KW"/>
</dbReference>
<keyword evidence="18 26" id="KW-0472">Membrane</keyword>
<evidence type="ECO:0000256" key="15">
    <source>
        <dbReference type="ARBA" id="ARBA00022843"/>
    </source>
</evidence>
<evidence type="ECO:0000256" key="5">
    <source>
        <dbReference type="ARBA" id="ARBA00012251"/>
    </source>
</evidence>
<feature type="transmembrane region" description="Helical" evidence="26">
    <location>
        <begin position="444"/>
        <end position="466"/>
    </location>
</feature>
<dbReference type="FunFam" id="1.20.120.1750:FF:000010">
    <property type="entry name" value="RBR-type E3 ubiquitin transferase"/>
    <property type="match status" value="1"/>
</dbReference>
<evidence type="ECO:0000256" key="21">
    <source>
        <dbReference type="ARBA" id="ARBA00061765"/>
    </source>
</evidence>
<feature type="compositionally biased region" description="Acidic residues" evidence="25">
    <location>
        <begin position="74"/>
        <end position="83"/>
    </location>
</feature>
<dbReference type="InterPro" id="IPR017907">
    <property type="entry name" value="Znf_RING_CS"/>
</dbReference>
<evidence type="ECO:0000256" key="12">
    <source>
        <dbReference type="ARBA" id="ARBA00022771"/>
    </source>
</evidence>
<name>A0A1B6FMK2_9HEMI</name>
<dbReference type="GO" id="GO:0008270">
    <property type="term" value="F:zinc ion binding"/>
    <property type="evidence" value="ECO:0007669"/>
    <property type="project" value="UniProtKB-KW"/>
</dbReference>
<dbReference type="InterPro" id="IPR001841">
    <property type="entry name" value="Znf_RING"/>
</dbReference>
<evidence type="ECO:0000256" key="18">
    <source>
        <dbReference type="ARBA" id="ARBA00023136"/>
    </source>
</evidence>
<dbReference type="GO" id="GO:0016567">
    <property type="term" value="P:protein ubiquitination"/>
    <property type="evidence" value="ECO:0007669"/>
    <property type="project" value="InterPro"/>
</dbReference>
<dbReference type="GO" id="GO:0061630">
    <property type="term" value="F:ubiquitin protein ligase activity"/>
    <property type="evidence" value="ECO:0007669"/>
    <property type="project" value="UniProtKB-EC"/>
</dbReference>
<accession>A0A1B6FMK2</accession>
<dbReference type="PROSITE" id="PS51873">
    <property type="entry name" value="TRIAD"/>
    <property type="match status" value="1"/>
</dbReference>
<evidence type="ECO:0000256" key="11">
    <source>
        <dbReference type="ARBA" id="ARBA00022737"/>
    </source>
</evidence>
<dbReference type="Pfam" id="PF22191">
    <property type="entry name" value="IBR_1"/>
    <property type="match status" value="1"/>
</dbReference>
<evidence type="ECO:0000256" key="20">
    <source>
        <dbReference type="ARBA" id="ARBA00060040"/>
    </source>
</evidence>
<keyword evidence="15" id="KW-0832">Ubl conjugation</keyword>
<dbReference type="CDD" id="cd16632">
    <property type="entry name" value="mRING-HC-C4C4_RBR_RNF144"/>
    <property type="match status" value="1"/>
</dbReference>
<keyword evidence="6" id="KW-0963">Cytoplasm</keyword>
<dbReference type="Gene3D" id="1.20.120.1750">
    <property type="match status" value="1"/>
</dbReference>
<evidence type="ECO:0000256" key="23">
    <source>
        <dbReference type="ARBA" id="ARBA00078867"/>
    </source>
</evidence>
<evidence type="ECO:0000313" key="31">
    <source>
        <dbReference type="EMBL" id="JAS52503.1"/>
    </source>
</evidence>
<evidence type="ECO:0000313" key="29">
    <source>
        <dbReference type="EMBL" id="JAS43289.1"/>
    </source>
</evidence>
<dbReference type="Gene3D" id="3.30.40.10">
    <property type="entry name" value="Zinc/RING finger domain, C3HC4 (zinc finger)"/>
    <property type="match status" value="1"/>
</dbReference>
<dbReference type="CDD" id="cd20349">
    <property type="entry name" value="BRcat_RBR_RNF144"/>
    <property type="match status" value="1"/>
</dbReference>
<dbReference type="AlphaFoldDB" id="A0A1B6FMK2"/>
<dbReference type="EC" id="2.3.2.31" evidence="5"/>
<evidence type="ECO:0000256" key="24">
    <source>
        <dbReference type="PROSITE-ProRule" id="PRU00175"/>
    </source>
</evidence>
<gene>
    <name evidence="32" type="ORF">g.39686</name>
    <name evidence="30" type="ORF">g.39688</name>
    <name evidence="29" type="ORF">g.39690</name>
    <name evidence="31" type="ORF">g.39692</name>
</gene>
<dbReference type="EMBL" id="GECZ01018334">
    <property type="protein sequence ID" value="JAS51435.1"/>
    <property type="molecule type" value="Transcribed_RNA"/>
</dbReference>
<dbReference type="InterPro" id="IPR002867">
    <property type="entry name" value="IBR_dom"/>
</dbReference>
<evidence type="ECO:0000256" key="26">
    <source>
        <dbReference type="SAM" id="Phobius"/>
    </source>
</evidence>
<evidence type="ECO:0000256" key="22">
    <source>
        <dbReference type="ARBA" id="ARBA00069720"/>
    </source>
</evidence>
<feature type="domain" description="RING-type" evidence="28">
    <location>
        <begin position="217"/>
        <end position="430"/>
    </location>
</feature>
<keyword evidence="14" id="KW-0862">Zinc</keyword>
<keyword evidence="10" id="KW-0479">Metal-binding</keyword>
<proteinExistence type="inferred from homology"/>
<evidence type="ECO:0000259" key="27">
    <source>
        <dbReference type="PROSITE" id="PS50089"/>
    </source>
</evidence>
<feature type="region of interest" description="Disordered" evidence="25">
    <location>
        <begin position="74"/>
        <end position="93"/>
    </location>
</feature>
<keyword evidence="9" id="KW-0053">Apoptosis</keyword>
<comment type="pathway">
    <text evidence="4">Protein modification; protein ubiquitination.</text>
</comment>
<evidence type="ECO:0000256" key="16">
    <source>
        <dbReference type="ARBA" id="ARBA00022989"/>
    </source>
</evidence>
<comment type="catalytic activity">
    <reaction evidence="1">
        <text>[E2 ubiquitin-conjugating enzyme]-S-ubiquitinyl-L-cysteine + [acceptor protein]-L-lysine = [E2 ubiquitin-conjugating enzyme]-L-cysteine + [acceptor protein]-N(6)-ubiquitinyl-L-lysine.</text>
        <dbReference type="EC" id="2.3.2.31"/>
    </reaction>
</comment>
<evidence type="ECO:0000256" key="8">
    <source>
        <dbReference type="ARBA" id="ARBA00022692"/>
    </source>
</evidence>
<comment type="subunit">
    <text evidence="21">Interacts with UBE2L3, UBE2L6 and LCMT2, as well as with BAX. Interacts with TBK1; this interaction inhibits TBK1 phosphorylation and 'Lys-63'-linked polyubiquitination.</text>
</comment>
<evidence type="ECO:0000313" key="30">
    <source>
        <dbReference type="EMBL" id="JAS51435.1"/>
    </source>
</evidence>
<evidence type="ECO:0000256" key="19">
    <source>
        <dbReference type="ARBA" id="ARBA00038342"/>
    </source>
</evidence>
<evidence type="ECO:0000256" key="3">
    <source>
        <dbReference type="ARBA" id="ARBA00004496"/>
    </source>
</evidence>
<dbReference type="InterPro" id="IPR044066">
    <property type="entry name" value="TRIAD_supradom"/>
</dbReference>
<evidence type="ECO:0000256" key="25">
    <source>
        <dbReference type="SAM" id="MobiDB-lite"/>
    </source>
</evidence>
<evidence type="ECO:0000313" key="32">
    <source>
        <dbReference type="EMBL" id="JAS64596.1"/>
    </source>
</evidence>
<dbReference type="Pfam" id="PF01485">
    <property type="entry name" value="IBR"/>
    <property type="match status" value="1"/>
</dbReference>
<evidence type="ECO:0000256" key="1">
    <source>
        <dbReference type="ARBA" id="ARBA00001798"/>
    </source>
</evidence>
<keyword evidence="17" id="KW-0496">Mitochondrion</keyword>
<evidence type="ECO:0000256" key="2">
    <source>
        <dbReference type="ARBA" id="ARBA00004304"/>
    </source>
</evidence>
<evidence type="ECO:0000256" key="7">
    <source>
        <dbReference type="ARBA" id="ARBA00022679"/>
    </source>
</evidence>
<evidence type="ECO:0000256" key="17">
    <source>
        <dbReference type="ARBA" id="ARBA00023128"/>
    </source>
</evidence>
<dbReference type="GO" id="GO:0031966">
    <property type="term" value="C:mitochondrial membrane"/>
    <property type="evidence" value="ECO:0007669"/>
    <property type="project" value="UniProtKB-SubCell"/>
</dbReference>
<evidence type="ECO:0000256" key="9">
    <source>
        <dbReference type="ARBA" id="ARBA00022703"/>
    </source>
</evidence>
<comment type="function">
    <text evidence="20">E3 ubiquitin-protein ligase which accepts ubiquitin from E2 ubiquitin-conjugating enzymes UBE2L3 and UBE2L6 in the form of a thioester and then directly transfers the ubiquitin to targeted substrates such as LCMT2, thereby promoting their degradation. Induces apoptosis via a p53/TP53-dependent but caspase-independent mechanism. Plays a crucial role in maintaining the genomic stability by controlling the degradation of multiple proteins involved in mitotic progression and DNA damage. Regulates epithelial homeostasis by mediating degradation of CDKN1A and isoform 2 of TP63. Plays a regulatory role in innate immunity by negatively regulating IRF3 activation and IFN-beta production. Mechanistically, inhibits TBK1 phosphorylation and 'Lys-63'-linked polyubiquitination independently of its E3 ligase activity. Alternatively, promotes 'Lys-27' and 'Lys-33'-linked ubiquitination of IFIH1/MDA5, promoting selective autophagic degradation of IFIH1/MDA5 to inhibit antiviral response.</text>
</comment>
<evidence type="ECO:0000256" key="10">
    <source>
        <dbReference type="ARBA" id="ARBA00022723"/>
    </source>
</evidence>
<dbReference type="EMBL" id="GECZ01017266">
    <property type="protein sequence ID" value="JAS52503.1"/>
    <property type="molecule type" value="Transcribed_RNA"/>
</dbReference>
<organism evidence="30">
    <name type="scientific">Cuerna arida</name>
    <dbReference type="NCBI Taxonomy" id="1464854"/>
    <lineage>
        <taxon>Eukaryota</taxon>
        <taxon>Metazoa</taxon>
        <taxon>Ecdysozoa</taxon>
        <taxon>Arthropoda</taxon>
        <taxon>Hexapoda</taxon>
        <taxon>Insecta</taxon>
        <taxon>Pterygota</taxon>
        <taxon>Neoptera</taxon>
        <taxon>Paraneoptera</taxon>
        <taxon>Hemiptera</taxon>
        <taxon>Auchenorrhyncha</taxon>
        <taxon>Membracoidea</taxon>
        <taxon>Cicadellidae</taxon>
        <taxon>Cicadellinae</taxon>
        <taxon>Proconiini</taxon>
        <taxon>Cuerna</taxon>
    </lineage>
</organism>
<feature type="domain" description="RING-type" evidence="27">
    <location>
        <begin position="221"/>
        <end position="266"/>
    </location>
</feature>
<dbReference type="InterPro" id="IPR031127">
    <property type="entry name" value="E3_UB_ligase_RBR"/>
</dbReference>
<dbReference type="PANTHER" id="PTHR11685">
    <property type="entry name" value="RBR FAMILY RING FINGER AND IBR DOMAIN-CONTAINING"/>
    <property type="match status" value="1"/>
</dbReference>
<evidence type="ECO:0000256" key="4">
    <source>
        <dbReference type="ARBA" id="ARBA00004906"/>
    </source>
</evidence>
<keyword evidence="8 26" id="KW-0812">Transmembrane</keyword>
<keyword evidence="7" id="KW-0808">Transferase</keyword>
<reference evidence="30" key="1">
    <citation type="submission" date="2015-11" db="EMBL/GenBank/DDBJ databases">
        <title>De novo transcriptome assembly of four potential Pierce s Disease insect vectors from Arizona vineyards.</title>
        <authorList>
            <person name="Tassone E.E."/>
        </authorList>
    </citation>
    <scope>NUCLEOTIDE SEQUENCE</scope>
</reference>
<sequence>MARAEAGPGTCAEQHSVVGQPQPVARVQAVRACVAVKSRRASWESDLQQGKARAQRRAVVARSWYGGYGALAEEEEDRLEEDPGSGGSLTDVGAGRCARKSGIDLVMPSLKNLVSMATLSRRRSSSTTALNSPREIPRMPSSAKSVAALPLLREPLRKCDTSLALSNMLPVRPVNRLRVSTSKMCSRCSSILSMASSSRYSINTTGFVQVSQPDCRGAVLCKLCLNEVPSHLTWTLQQCSCTFCIECMRAYVEFEINEGAYEISCPDALCEKQGVITMAEIERLVTEDNLEKHKRFRLNREVELDKSRTWCPRAGCETVCTVCAGAERCVPQPVHCPTCATDFCSNCRASWHAGTPCRPQDLAQPIPGITFDSELIKCCPMCAVPIEKDEGCAQMMCKRCKHVFCWYCLASLDDDFLLRHYDKGPCKNKLGHSRASVIWHRTQVIGIFAGFGILLLVASPLLLLAAPCIVCCKCRVCSGGGKLEPEEDLPEEGAT</sequence>
<protein>
    <recommendedName>
        <fullName evidence="22">E3 ubiquitin-protein ligase RNF144B</fullName>
        <ecNumber evidence="5">2.3.2.31</ecNumber>
    </recommendedName>
    <alternativeName>
        <fullName evidence="23">RING finger protein 144B</fullName>
    </alternativeName>
</protein>
<dbReference type="EMBL" id="GECZ01026480">
    <property type="protein sequence ID" value="JAS43289.1"/>
    <property type="molecule type" value="Transcribed_RNA"/>
</dbReference>
<dbReference type="PROSITE" id="PS00518">
    <property type="entry name" value="ZF_RING_1"/>
    <property type="match status" value="1"/>
</dbReference>
<dbReference type="PROSITE" id="PS50089">
    <property type="entry name" value="ZF_RING_2"/>
    <property type="match status" value="1"/>
</dbReference>
<dbReference type="FunFam" id="3.30.40.10:FF:000051">
    <property type="entry name" value="RBR-type E3 ubiquitin transferase"/>
    <property type="match status" value="1"/>
</dbReference>
<dbReference type="SMART" id="SM00647">
    <property type="entry name" value="IBR"/>
    <property type="match status" value="1"/>
</dbReference>
<dbReference type="CDD" id="cd20352">
    <property type="entry name" value="Rcat_RBR_RNF144"/>
    <property type="match status" value="1"/>
</dbReference>
<keyword evidence="12 24" id="KW-0863">Zinc-finger</keyword>
<dbReference type="SUPFAM" id="SSF57850">
    <property type="entry name" value="RING/U-box"/>
    <property type="match status" value="3"/>
</dbReference>
<keyword evidence="11" id="KW-0677">Repeat</keyword>
<evidence type="ECO:0000259" key="28">
    <source>
        <dbReference type="PROSITE" id="PS51873"/>
    </source>
</evidence>
<comment type="similarity">
    <text evidence="19">Belongs to the RBR family. RNF144 subfamily.</text>
</comment>
<keyword evidence="13" id="KW-0833">Ubl conjugation pathway</keyword>
<dbReference type="EMBL" id="GECZ01005173">
    <property type="protein sequence ID" value="JAS64596.1"/>
    <property type="molecule type" value="Transcribed_RNA"/>
</dbReference>
<evidence type="ECO:0000256" key="6">
    <source>
        <dbReference type="ARBA" id="ARBA00022490"/>
    </source>
</evidence>
<evidence type="ECO:0000256" key="14">
    <source>
        <dbReference type="ARBA" id="ARBA00022833"/>
    </source>
</evidence>